<feature type="region of interest" description="Disordered" evidence="5">
    <location>
        <begin position="750"/>
        <end position="771"/>
    </location>
</feature>
<feature type="transmembrane region" description="Helical" evidence="6">
    <location>
        <begin position="892"/>
        <end position="915"/>
    </location>
</feature>
<proteinExistence type="predicted"/>
<feature type="compositionally biased region" description="Basic residues" evidence="5">
    <location>
        <begin position="183"/>
        <end position="192"/>
    </location>
</feature>
<reference evidence="7 8" key="1">
    <citation type="journal article" date="2017" name="Curr. Biol.">
        <title>The Evolution of Venom by Co-option of Single-Copy Genes.</title>
        <authorList>
            <person name="Martinson E.O."/>
            <person name="Mrinalini"/>
            <person name="Kelkar Y.D."/>
            <person name="Chang C.H."/>
            <person name="Werren J.H."/>
        </authorList>
    </citation>
    <scope>NUCLEOTIDE SEQUENCE [LARGE SCALE GENOMIC DNA]</scope>
    <source>
        <strain evidence="7 8">Alberta</strain>
        <tissue evidence="7">Whole body</tissue>
    </source>
</reference>
<dbReference type="GO" id="GO:0042330">
    <property type="term" value="P:taxis"/>
    <property type="evidence" value="ECO:0007669"/>
    <property type="project" value="TreeGrafter"/>
</dbReference>
<feature type="compositionally biased region" description="Low complexity" evidence="5">
    <location>
        <begin position="84"/>
        <end position="105"/>
    </location>
</feature>
<evidence type="ECO:0000313" key="7">
    <source>
        <dbReference type="EMBL" id="OXU28619.1"/>
    </source>
</evidence>
<feature type="compositionally biased region" description="Polar residues" evidence="5">
    <location>
        <begin position="520"/>
        <end position="539"/>
    </location>
</feature>
<evidence type="ECO:0000256" key="5">
    <source>
        <dbReference type="SAM" id="MobiDB-lite"/>
    </source>
</evidence>
<feature type="compositionally biased region" description="Polar residues" evidence="5">
    <location>
        <begin position="358"/>
        <end position="371"/>
    </location>
</feature>
<feature type="compositionally biased region" description="Basic and acidic residues" evidence="5">
    <location>
        <begin position="471"/>
        <end position="492"/>
    </location>
</feature>
<dbReference type="InterPro" id="IPR026673">
    <property type="entry name" value="SPEC3/Stum"/>
</dbReference>
<feature type="region of interest" description="Disordered" evidence="5">
    <location>
        <begin position="619"/>
        <end position="674"/>
    </location>
</feature>
<dbReference type="Proteomes" id="UP000215335">
    <property type="component" value="Unassembled WGS sequence"/>
</dbReference>
<sequence>MNGTRYEAEDYGRMMHREQPPFRVLSPGGRIQYDGARAVLRSPPPARAPEPYKVAPQATNFGRSARKSAFAIIAETRPPSPATGLQSQPGSRPGSGSGRLSPFRGRGFKGPPANSSRPHTPSEEEPVPAQRTGRSRYQRRVSISQQSSPKRSQIPRPARSRSISSSKENNNNGNDDQPAGRKSSPKFGRRAANRYTSSIGNLNKRTELSPIQGTPTKPSMHKNKISQAPKPAPRGAGFGAAKRDNTTAKSNERLNRNLLMPPKSNAGKRFVTAKKTPTTTRNKSASTEALAQDSPSKIPLRRGSLIGSNGNSTAAASSKSDEKQKNEGDELGTAESSKNNSSSKRDNEDDFGLVDLLKQSSGATGTSSMVNTTTTTAVQPLHIDAASILRDAEGELVAKLTSLERQQNLELKENSRSSPATNRRTDATDAGKGKNATNAQTMIKHFGPNSGPEDKGSSSAGNVTEQPGKANEIRLDATADVEKSKEEPEKQRSTPAAASHKKTESKASIGESTKKIAVSSRVSSANDVSTAGDVTTDKSQQQQQQNGSNRTKRSNNESSLESQARAVSQESLGSLRSTDTGVSLNTVRGVSSAKEKTGLHMVKRPEEIETLSGNVVQLERNGDHAPQSSSNAETKQPTGGSRWQRLRNRWWPRRLGKKGGAVGPSRRKNEATSESRCWPKMRCLACKRDPKVQLWPGSKQPARGSSTTQLTGPRDKAPSRWARFKDACRCAKVRDTRWCGWRRSRRRLQQQQRQMLQRQQQQQSQQSQTAAASNRSIGGICSKLFSRCNCRRRPSDQIQRTKTVRAKHSLTSVAAPPLSEETRPKLPDVLVEHNSVMHGAIPCLPVPVAWFCLFWNVLLPGSGTILSGLFNLCMGQPRFSATASPKARLGALIVNLIVGVSQAFTVLFCLVGWGWSIWWGVTMIRLARKYKRFKDSEAAANDPEARTGPENATLPAPGVQALRGAERAR</sequence>
<evidence type="ECO:0000256" key="2">
    <source>
        <dbReference type="ARBA" id="ARBA00022692"/>
    </source>
</evidence>
<feature type="compositionally biased region" description="Basic and acidic residues" evidence="5">
    <location>
        <begin position="319"/>
        <end position="328"/>
    </location>
</feature>
<dbReference type="GO" id="GO:0050954">
    <property type="term" value="P:sensory perception of mechanical stimulus"/>
    <property type="evidence" value="ECO:0007669"/>
    <property type="project" value="TreeGrafter"/>
</dbReference>
<keyword evidence="4 6" id="KW-0472">Membrane</keyword>
<evidence type="ECO:0000256" key="6">
    <source>
        <dbReference type="SAM" id="Phobius"/>
    </source>
</evidence>
<gene>
    <name evidence="7" type="ORF">TSAR_010924</name>
</gene>
<feature type="region of interest" description="Disordered" evidence="5">
    <location>
        <begin position="939"/>
        <end position="958"/>
    </location>
</feature>
<feature type="compositionally biased region" description="Low complexity" evidence="5">
    <location>
        <begin position="750"/>
        <end position="768"/>
    </location>
</feature>
<organism evidence="7 8">
    <name type="scientific">Trichomalopsis sarcophagae</name>
    <dbReference type="NCBI Taxonomy" id="543379"/>
    <lineage>
        <taxon>Eukaryota</taxon>
        <taxon>Metazoa</taxon>
        <taxon>Ecdysozoa</taxon>
        <taxon>Arthropoda</taxon>
        <taxon>Hexapoda</taxon>
        <taxon>Insecta</taxon>
        <taxon>Pterygota</taxon>
        <taxon>Neoptera</taxon>
        <taxon>Endopterygota</taxon>
        <taxon>Hymenoptera</taxon>
        <taxon>Apocrita</taxon>
        <taxon>Proctotrupomorpha</taxon>
        <taxon>Chalcidoidea</taxon>
        <taxon>Pteromalidae</taxon>
        <taxon>Pteromalinae</taxon>
        <taxon>Trichomalopsis</taxon>
    </lineage>
</organism>
<protein>
    <recommendedName>
        <fullName evidence="9">Protein SPEC3</fullName>
    </recommendedName>
</protein>
<dbReference type="GO" id="GO:0016020">
    <property type="term" value="C:membrane"/>
    <property type="evidence" value="ECO:0007669"/>
    <property type="project" value="UniProtKB-SubCell"/>
</dbReference>
<keyword evidence="8" id="KW-1185">Reference proteome</keyword>
<comment type="caution">
    <text evidence="7">The sequence shown here is derived from an EMBL/GenBank/DDBJ whole genome shotgun (WGS) entry which is preliminary data.</text>
</comment>
<comment type="subcellular location">
    <subcellularLocation>
        <location evidence="1">Membrane</location>
        <topology evidence="1">Multi-pass membrane protein</topology>
    </subcellularLocation>
</comment>
<feature type="compositionally biased region" description="Basic and acidic residues" evidence="5">
    <location>
        <begin position="423"/>
        <end position="432"/>
    </location>
</feature>
<evidence type="ECO:0008006" key="9">
    <source>
        <dbReference type="Google" id="ProtNLM"/>
    </source>
</evidence>
<dbReference type="OrthoDB" id="361532at2759"/>
<dbReference type="PANTHER" id="PTHR21676:SF6">
    <property type="entry name" value="PROTEIN STUM"/>
    <property type="match status" value="1"/>
</dbReference>
<dbReference type="EMBL" id="NNAY01000406">
    <property type="protein sequence ID" value="OXU28619.1"/>
    <property type="molecule type" value="Genomic_DNA"/>
</dbReference>
<feature type="region of interest" description="Disordered" evidence="5">
    <location>
        <begin position="1"/>
        <end position="379"/>
    </location>
</feature>
<feature type="compositionally biased region" description="Polar residues" evidence="5">
    <location>
        <begin position="626"/>
        <end position="641"/>
    </location>
</feature>
<dbReference type="AlphaFoldDB" id="A0A232FDT4"/>
<dbReference type="PANTHER" id="PTHR21676">
    <property type="entry name" value="PROTEIN STUM"/>
    <property type="match status" value="1"/>
</dbReference>
<feature type="region of interest" description="Disordered" evidence="5">
    <location>
        <begin position="693"/>
        <end position="718"/>
    </location>
</feature>
<feature type="compositionally biased region" description="Basic and acidic residues" evidence="5">
    <location>
        <begin position="241"/>
        <end position="255"/>
    </location>
</feature>
<feature type="compositionally biased region" description="Low complexity" evidence="5">
    <location>
        <begin position="151"/>
        <end position="166"/>
    </location>
</feature>
<feature type="compositionally biased region" description="Polar residues" evidence="5">
    <location>
        <begin position="141"/>
        <end position="150"/>
    </location>
</feature>
<dbReference type="Pfam" id="PF15795">
    <property type="entry name" value="Spec3"/>
    <property type="match status" value="1"/>
</dbReference>
<feature type="compositionally biased region" description="Low complexity" evidence="5">
    <location>
        <begin position="307"/>
        <end position="318"/>
    </location>
</feature>
<dbReference type="GO" id="GO:0071683">
    <property type="term" value="C:sensory dendrite"/>
    <property type="evidence" value="ECO:0007669"/>
    <property type="project" value="TreeGrafter"/>
</dbReference>
<feature type="compositionally biased region" description="Basic and acidic residues" evidence="5">
    <location>
        <begin position="1"/>
        <end position="20"/>
    </location>
</feature>
<evidence type="ECO:0000256" key="3">
    <source>
        <dbReference type="ARBA" id="ARBA00022989"/>
    </source>
</evidence>
<dbReference type="GO" id="GO:0019230">
    <property type="term" value="P:proprioception"/>
    <property type="evidence" value="ECO:0007669"/>
    <property type="project" value="TreeGrafter"/>
</dbReference>
<accession>A0A232FDT4</accession>
<feature type="compositionally biased region" description="Basic residues" evidence="5">
    <location>
        <begin position="644"/>
        <end position="657"/>
    </location>
</feature>
<feature type="compositionally biased region" description="Polar residues" evidence="5">
    <location>
        <begin position="556"/>
        <end position="580"/>
    </location>
</feature>
<evidence type="ECO:0000256" key="1">
    <source>
        <dbReference type="ARBA" id="ARBA00004141"/>
    </source>
</evidence>
<evidence type="ECO:0000256" key="4">
    <source>
        <dbReference type="ARBA" id="ARBA00023136"/>
    </source>
</evidence>
<name>A0A232FDT4_9HYME</name>
<keyword evidence="3 6" id="KW-1133">Transmembrane helix</keyword>
<keyword evidence="2 6" id="KW-0812">Transmembrane</keyword>
<feature type="compositionally biased region" description="Polar residues" evidence="5">
    <location>
        <begin position="275"/>
        <end position="295"/>
    </location>
</feature>
<feature type="compositionally biased region" description="Polar residues" evidence="5">
    <location>
        <begin position="194"/>
        <end position="217"/>
    </location>
</feature>
<evidence type="ECO:0000313" key="8">
    <source>
        <dbReference type="Proteomes" id="UP000215335"/>
    </source>
</evidence>
<feature type="region of interest" description="Disordered" evidence="5">
    <location>
        <begin position="403"/>
        <end position="580"/>
    </location>
</feature>